<keyword evidence="10" id="KW-1185">Reference proteome</keyword>
<dbReference type="AlphaFoldDB" id="A0A059G8Z5"/>
<dbReference type="STRING" id="1280953.HOC_07734"/>
<dbReference type="SUPFAM" id="SSF52833">
    <property type="entry name" value="Thioredoxin-like"/>
    <property type="match status" value="1"/>
</dbReference>
<accession>A0A059G8Z5</accession>
<dbReference type="eggNOG" id="COG1651">
    <property type="taxonomic scope" value="Bacteria"/>
</dbReference>
<comment type="function">
    <text evidence="1">May be required for disulfide bond formation in some proteins.</text>
</comment>
<name>A0A059G8Z5_9PROT</name>
<dbReference type="PANTHER" id="PTHR13887">
    <property type="entry name" value="GLUTATHIONE S-TRANSFERASE KAPPA"/>
    <property type="match status" value="1"/>
</dbReference>
<dbReference type="Proteomes" id="UP000024942">
    <property type="component" value="Unassembled WGS sequence"/>
</dbReference>
<dbReference type="OrthoDB" id="8478320at2"/>
<feature type="domain" description="Thioredoxin" evidence="8">
    <location>
        <begin position="28"/>
        <end position="172"/>
    </location>
</feature>
<reference evidence="9 10" key="1">
    <citation type="journal article" date="2014" name="Antonie Van Leeuwenhoek">
        <title>Hyphomonas beringensis sp. nov. and Hyphomonas chukchiensis sp. nov., isolated from surface seawater of the Bering Sea and Chukchi Sea.</title>
        <authorList>
            <person name="Li C."/>
            <person name="Lai Q."/>
            <person name="Li G."/>
            <person name="Dong C."/>
            <person name="Wang J."/>
            <person name="Liao Y."/>
            <person name="Shao Z."/>
        </authorList>
    </citation>
    <scope>NUCLEOTIDE SEQUENCE [LARGE SCALE GENOMIC DNA]</scope>
    <source>
        <strain evidence="9 10">SCH89</strain>
    </source>
</reference>
<dbReference type="PROSITE" id="PS51257">
    <property type="entry name" value="PROKAR_LIPOPROTEIN"/>
    <property type="match status" value="1"/>
</dbReference>
<evidence type="ECO:0000313" key="10">
    <source>
        <dbReference type="Proteomes" id="UP000024942"/>
    </source>
</evidence>
<evidence type="ECO:0000256" key="2">
    <source>
        <dbReference type="ARBA" id="ARBA00005791"/>
    </source>
</evidence>
<keyword evidence="3 7" id="KW-0732">Signal</keyword>
<dbReference type="InterPro" id="IPR012336">
    <property type="entry name" value="Thioredoxin-like_fold"/>
</dbReference>
<dbReference type="PROSITE" id="PS51352">
    <property type="entry name" value="THIOREDOXIN_2"/>
    <property type="match status" value="1"/>
</dbReference>
<evidence type="ECO:0000259" key="8">
    <source>
        <dbReference type="PROSITE" id="PS51352"/>
    </source>
</evidence>
<sequence>MSLIARPSALVTALAFLIAACGSATGDDAKPAPAEAPAAPAVLGHVKGAADAPLTVIEYASPTCSHCKHFHDDVMPTVDEKFIATGKVKFIYREYPLNDIDVAAYAIANCAGEDKFFDVLDDLFEHQQDIFDASKSGTIKQILLDIAARHGITDEKAFDACTTNRAIRQRIADTIMTGDIFGVHATPTFVVNGQVKPADQDARSGEAFEAYLNGELAKLPQ</sequence>
<evidence type="ECO:0000313" key="9">
    <source>
        <dbReference type="EMBL" id="KDA03050.1"/>
    </source>
</evidence>
<organism evidence="9 10">
    <name type="scientific">Hyphomonas oceanitis SCH89</name>
    <dbReference type="NCBI Taxonomy" id="1280953"/>
    <lineage>
        <taxon>Bacteria</taxon>
        <taxon>Pseudomonadati</taxon>
        <taxon>Pseudomonadota</taxon>
        <taxon>Alphaproteobacteria</taxon>
        <taxon>Hyphomonadales</taxon>
        <taxon>Hyphomonadaceae</taxon>
        <taxon>Hyphomonas</taxon>
    </lineage>
</organism>
<gene>
    <name evidence="9" type="ORF">HOC_07734</name>
</gene>
<evidence type="ECO:0000256" key="7">
    <source>
        <dbReference type="SAM" id="SignalP"/>
    </source>
</evidence>
<dbReference type="PANTHER" id="PTHR13887:SF14">
    <property type="entry name" value="DISULFIDE BOND FORMATION PROTEIN D"/>
    <property type="match status" value="1"/>
</dbReference>
<protein>
    <submittedName>
        <fullName evidence="9">DSBA-like thioredoxin domain-containing protein</fullName>
    </submittedName>
</protein>
<evidence type="ECO:0000256" key="5">
    <source>
        <dbReference type="ARBA" id="ARBA00023157"/>
    </source>
</evidence>
<dbReference type="GO" id="GO:0016491">
    <property type="term" value="F:oxidoreductase activity"/>
    <property type="evidence" value="ECO:0007669"/>
    <property type="project" value="UniProtKB-KW"/>
</dbReference>
<evidence type="ECO:0000256" key="4">
    <source>
        <dbReference type="ARBA" id="ARBA00023002"/>
    </source>
</evidence>
<comment type="caution">
    <text evidence="9">The sequence shown here is derived from an EMBL/GenBank/DDBJ whole genome shotgun (WGS) entry which is preliminary data.</text>
</comment>
<feature type="chain" id="PRO_5001573133" evidence="7">
    <location>
        <begin position="27"/>
        <end position="221"/>
    </location>
</feature>
<keyword evidence="6" id="KW-0676">Redox-active center</keyword>
<proteinExistence type="inferred from homology"/>
<keyword evidence="4" id="KW-0560">Oxidoreductase</keyword>
<feature type="signal peptide" evidence="7">
    <location>
        <begin position="1"/>
        <end position="26"/>
    </location>
</feature>
<dbReference type="InterPro" id="IPR013766">
    <property type="entry name" value="Thioredoxin_domain"/>
</dbReference>
<dbReference type="Gene3D" id="3.40.30.10">
    <property type="entry name" value="Glutaredoxin"/>
    <property type="match status" value="1"/>
</dbReference>
<dbReference type="EMBL" id="ARYL01000009">
    <property type="protein sequence ID" value="KDA03050.1"/>
    <property type="molecule type" value="Genomic_DNA"/>
</dbReference>
<evidence type="ECO:0000256" key="1">
    <source>
        <dbReference type="ARBA" id="ARBA00003565"/>
    </source>
</evidence>
<evidence type="ECO:0000256" key="6">
    <source>
        <dbReference type="ARBA" id="ARBA00023284"/>
    </source>
</evidence>
<evidence type="ECO:0000256" key="3">
    <source>
        <dbReference type="ARBA" id="ARBA00022729"/>
    </source>
</evidence>
<dbReference type="InterPro" id="IPR036249">
    <property type="entry name" value="Thioredoxin-like_sf"/>
</dbReference>
<keyword evidence="5" id="KW-1015">Disulfide bond</keyword>
<dbReference type="Pfam" id="PF13462">
    <property type="entry name" value="Thioredoxin_4"/>
    <property type="match status" value="1"/>
</dbReference>
<comment type="similarity">
    <text evidence="2">Belongs to the thioredoxin family. DsbA subfamily.</text>
</comment>
<dbReference type="PATRIC" id="fig|1280953.3.peg.1568"/>
<dbReference type="RefSeq" id="WP_051624636.1">
    <property type="nucleotide sequence ID" value="NZ_ARYL01000009.1"/>
</dbReference>